<gene>
    <name evidence="1" type="ORF">BDCG_01042</name>
</gene>
<name>A0ABP2EPP2_AJEDR</name>
<dbReference type="EMBL" id="EQ999973">
    <property type="protein sequence ID" value="EEQ84237.2"/>
    <property type="molecule type" value="Genomic_DNA"/>
</dbReference>
<evidence type="ECO:0000313" key="1">
    <source>
        <dbReference type="EMBL" id="EEQ84237.2"/>
    </source>
</evidence>
<dbReference type="Proteomes" id="UP000002039">
    <property type="component" value="Unassembled WGS sequence"/>
</dbReference>
<dbReference type="GeneID" id="69023702"/>
<organism evidence="1 2">
    <name type="scientific">Ajellomyces dermatitidis (strain ER-3 / ATCC MYA-2586)</name>
    <name type="common">Blastomyces dermatitidis</name>
    <dbReference type="NCBI Taxonomy" id="559297"/>
    <lineage>
        <taxon>Eukaryota</taxon>
        <taxon>Fungi</taxon>
        <taxon>Dikarya</taxon>
        <taxon>Ascomycota</taxon>
        <taxon>Pezizomycotina</taxon>
        <taxon>Eurotiomycetes</taxon>
        <taxon>Eurotiomycetidae</taxon>
        <taxon>Onygenales</taxon>
        <taxon>Ajellomycetaceae</taxon>
        <taxon>Blastomyces</taxon>
    </lineage>
</organism>
<dbReference type="RefSeq" id="XP_045272254.1">
    <property type="nucleotide sequence ID" value="XM_045416550.1"/>
</dbReference>
<keyword evidence="2" id="KW-1185">Reference proteome</keyword>
<evidence type="ECO:0000313" key="2">
    <source>
        <dbReference type="Proteomes" id="UP000002039"/>
    </source>
</evidence>
<proteinExistence type="predicted"/>
<protein>
    <submittedName>
        <fullName evidence="1">Uncharacterized protein</fullName>
    </submittedName>
</protein>
<sequence>MIMSNKHLHDAAAVSMTVKKARLKAAVLMSCGSTAPIATSPPASLATVVVLLVGASVSSSSPAPLTAVATLPPLSANTVAYDPMWSFREEPGKSLISETVTLRSLICSSPFTAYLSPAQNAAELSLQSSTVSSSSLCEKALVQSLVSTATYLHYIKQLKKKRILYICFFSHSYYFHCICNNNFCLSILKQYRVRVSELQVLIDFIKAEEITEMLSLTSQQTKMSVSETLTVKNEFDESIVIDK</sequence>
<accession>A0ABP2EPP2</accession>
<reference evidence="2" key="1">
    <citation type="journal article" date="2015" name="PLoS Genet.">
        <title>The dynamic genome and transcriptome of the human fungal pathogen Blastomyces and close relative Emmonsia.</title>
        <authorList>
            <person name="Munoz J.F."/>
            <person name="Gauthier G.M."/>
            <person name="Desjardins C.A."/>
            <person name="Gallo J.E."/>
            <person name="Holder J."/>
            <person name="Sullivan T.D."/>
            <person name="Marty A.J."/>
            <person name="Carmen J.C."/>
            <person name="Chen Z."/>
            <person name="Ding L."/>
            <person name="Gujja S."/>
            <person name="Magrini V."/>
            <person name="Misas E."/>
            <person name="Mitreva M."/>
            <person name="Priest M."/>
            <person name="Saif S."/>
            <person name="Whiston E.A."/>
            <person name="Young S."/>
            <person name="Zeng Q."/>
            <person name="Goldman W.E."/>
            <person name="Mardis E.R."/>
            <person name="Taylor J.W."/>
            <person name="McEwen J.G."/>
            <person name="Clay O.K."/>
            <person name="Klein B.S."/>
            <person name="Cuomo C.A."/>
        </authorList>
    </citation>
    <scope>NUCLEOTIDE SEQUENCE [LARGE SCALE GENOMIC DNA]</scope>
    <source>
        <strain evidence="2">ER-3 / ATCC MYA-2586</strain>
    </source>
</reference>